<dbReference type="Proteomes" id="UP000192276">
    <property type="component" value="Unassembled WGS sequence"/>
</dbReference>
<dbReference type="OrthoDB" id="9778589at2"/>
<dbReference type="InterPro" id="IPR000412">
    <property type="entry name" value="ABC_2_transport"/>
</dbReference>
<dbReference type="Pfam" id="PF12698">
    <property type="entry name" value="ABC2_membrane_3"/>
    <property type="match status" value="1"/>
</dbReference>
<dbReference type="InterPro" id="IPR013525">
    <property type="entry name" value="ABC2_TM"/>
</dbReference>
<comment type="caution">
    <text evidence="7">The sequence shown here is derived from an EMBL/GenBank/DDBJ whole genome shotgun (WGS) entry which is preliminary data.</text>
</comment>
<organism evidence="7 8">
    <name type="scientific">Niastella populi</name>
    <dbReference type="NCBI Taxonomy" id="550983"/>
    <lineage>
        <taxon>Bacteria</taxon>
        <taxon>Pseudomonadati</taxon>
        <taxon>Bacteroidota</taxon>
        <taxon>Chitinophagia</taxon>
        <taxon>Chitinophagales</taxon>
        <taxon>Chitinophagaceae</taxon>
        <taxon>Niastella</taxon>
    </lineage>
</organism>
<dbReference type="PRINTS" id="PR00164">
    <property type="entry name" value="ABC2TRNSPORT"/>
</dbReference>
<dbReference type="PROSITE" id="PS51012">
    <property type="entry name" value="ABC_TM2"/>
    <property type="match status" value="1"/>
</dbReference>
<dbReference type="InterPro" id="IPR047817">
    <property type="entry name" value="ABC2_TM_bact-type"/>
</dbReference>
<comment type="subcellular location">
    <subcellularLocation>
        <location evidence="5">Cell membrane</location>
        <topology evidence="5">Multi-pass membrane protein</topology>
    </subcellularLocation>
    <subcellularLocation>
        <location evidence="1">Membrane</location>
        <topology evidence="1">Multi-pass membrane protein</topology>
    </subcellularLocation>
</comment>
<dbReference type="GO" id="GO:0140359">
    <property type="term" value="F:ABC-type transporter activity"/>
    <property type="evidence" value="ECO:0007669"/>
    <property type="project" value="InterPro"/>
</dbReference>
<keyword evidence="8" id="KW-1185">Reference proteome</keyword>
<evidence type="ECO:0000256" key="2">
    <source>
        <dbReference type="ARBA" id="ARBA00022692"/>
    </source>
</evidence>
<accession>A0A1V9F0Q4</accession>
<reference evidence="8" key="1">
    <citation type="submission" date="2016-04" db="EMBL/GenBank/DDBJ databases">
        <authorList>
            <person name="Chen L."/>
            <person name="Zhuang W."/>
            <person name="Wang G."/>
        </authorList>
    </citation>
    <scope>NUCLEOTIDE SEQUENCE [LARGE SCALE GENOMIC DNA]</scope>
    <source>
        <strain evidence="8">208</strain>
    </source>
</reference>
<keyword evidence="5" id="KW-1003">Cell membrane</keyword>
<feature type="transmembrane region" description="Helical" evidence="5">
    <location>
        <begin position="170"/>
        <end position="195"/>
    </location>
</feature>
<evidence type="ECO:0000259" key="6">
    <source>
        <dbReference type="PROSITE" id="PS51012"/>
    </source>
</evidence>
<feature type="transmembrane region" description="Helical" evidence="5">
    <location>
        <begin position="344"/>
        <end position="362"/>
    </location>
</feature>
<evidence type="ECO:0000313" key="8">
    <source>
        <dbReference type="Proteomes" id="UP000192276"/>
    </source>
</evidence>
<keyword evidence="5" id="KW-0813">Transport</keyword>
<keyword evidence="3 5" id="KW-1133">Transmembrane helix</keyword>
<comment type="similarity">
    <text evidence="5">Belongs to the ABC-2 integral membrane protein family.</text>
</comment>
<dbReference type="PANTHER" id="PTHR43027:SF2">
    <property type="entry name" value="TRANSPORT PERMEASE PROTEIN"/>
    <property type="match status" value="1"/>
</dbReference>
<name>A0A1V9F0Q4_9BACT</name>
<gene>
    <name evidence="7" type="ORF">A4R26_29135</name>
</gene>
<keyword evidence="2 5" id="KW-0812">Transmembrane</keyword>
<feature type="transmembrane region" description="Helical" evidence="5">
    <location>
        <begin position="285"/>
        <end position="302"/>
    </location>
</feature>
<evidence type="ECO:0000313" key="7">
    <source>
        <dbReference type="EMBL" id="OQP51885.1"/>
    </source>
</evidence>
<feature type="transmembrane region" description="Helical" evidence="5">
    <location>
        <begin position="249"/>
        <end position="273"/>
    </location>
</feature>
<dbReference type="STRING" id="550983.A4R26_29135"/>
<proteinExistence type="inferred from homology"/>
<feature type="transmembrane region" description="Helical" evidence="5">
    <location>
        <begin position="220"/>
        <end position="243"/>
    </location>
</feature>
<evidence type="ECO:0000256" key="3">
    <source>
        <dbReference type="ARBA" id="ARBA00022989"/>
    </source>
</evidence>
<sequence>MSGQYNQWTAMWAISKATLRAIFKSPQAIFFSLFFPIVLIMVFGALAGGGGRSIDVAFDAKSDTLSELYFRIRSSRLLDINEGSEEELTDRLKKGRITAMIEVRAGTMKAGSPAAYEIHLKTTSASQRELSALREILNGIINEATVAAQNKVAYISEEVIPGRRYRMIDFYLPGMLGFSLIGSAVFGVAFVFYTLRETLVLKRMFATPVKKTFIVLGESLARVVFQLTTSIVLILFGTIFYHFTLAHGFVTFIELLVLSFLGIAVFMGFGFIISSLAKNQHVIPIYANLFMFPQYFLSGTFFPKGLLPESLQAIINYLPLTALNDAMRKVSFEGMHLLGVGKEITILIVWCLVAYSLLIRIFKWE</sequence>
<feature type="transmembrane region" description="Helical" evidence="5">
    <location>
        <begin position="28"/>
        <end position="48"/>
    </location>
</feature>
<dbReference type="InterPro" id="IPR052902">
    <property type="entry name" value="ABC-2_transporter"/>
</dbReference>
<evidence type="ECO:0000256" key="1">
    <source>
        <dbReference type="ARBA" id="ARBA00004141"/>
    </source>
</evidence>
<keyword evidence="4 5" id="KW-0472">Membrane</keyword>
<protein>
    <recommendedName>
        <fullName evidence="5">Transport permease protein</fullName>
    </recommendedName>
</protein>
<dbReference type="GO" id="GO:0043190">
    <property type="term" value="C:ATP-binding cassette (ABC) transporter complex"/>
    <property type="evidence" value="ECO:0007669"/>
    <property type="project" value="InterPro"/>
</dbReference>
<dbReference type="EMBL" id="LWBP01000216">
    <property type="protein sequence ID" value="OQP51885.1"/>
    <property type="molecule type" value="Genomic_DNA"/>
</dbReference>
<evidence type="ECO:0000256" key="5">
    <source>
        <dbReference type="RuleBase" id="RU361157"/>
    </source>
</evidence>
<dbReference type="AlphaFoldDB" id="A0A1V9F0Q4"/>
<evidence type="ECO:0000256" key="4">
    <source>
        <dbReference type="ARBA" id="ARBA00023136"/>
    </source>
</evidence>
<dbReference type="PANTHER" id="PTHR43027">
    <property type="entry name" value="DOXORUBICIN RESISTANCE ABC TRANSPORTER PERMEASE PROTEIN DRRC-RELATED"/>
    <property type="match status" value="1"/>
</dbReference>
<feature type="domain" description="ABC transmembrane type-2" evidence="6">
    <location>
        <begin position="130"/>
        <end position="365"/>
    </location>
</feature>
<dbReference type="RefSeq" id="WP_081169846.1">
    <property type="nucleotide sequence ID" value="NZ_LWBP01000216.1"/>
</dbReference>